<dbReference type="RefSeq" id="WP_210657279.1">
    <property type="nucleotide sequence ID" value="NZ_JAGKQQ010000001.1"/>
</dbReference>
<reference evidence="2 3" key="1">
    <citation type="submission" date="2021-04" db="EMBL/GenBank/DDBJ databases">
        <authorList>
            <person name="Ivanova A."/>
        </authorList>
    </citation>
    <scope>NUCLEOTIDE SEQUENCE [LARGE SCALE GENOMIC DNA]</scope>
    <source>
        <strain evidence="2 3">G18</strain>
    </source>
</reference>
<comment type="caution">
    <text evidence="2">The sequence shown here is derived from an EMBL/GenBank/DDBJ whole genome shotgun (WGS) entry which is preliminary data.</text>
</comment>
<accession>A0ABS5BVZ1</accession>
<organism evidence="2 3">
    <name type="scientific">Gemmata palustris</name>
    <dbReference type="NCBI Taxonomy" id="2822762"/>
    <lineage>
        <taxon>Bacteria</taxon>
        <taxon>Pseudomonadati</taxon>
        <taxon>Planctomycetota</taxon>
        <taxon>Planctomycetia</taxon>
        <taxon>Gemmatales</taxon>
        <taxon>Gemmataceae</taxon>
        <taxon>Gemmata</taxon>
    </lineage>
</organism>
<evidence type="ECO:0000313" key="3">
    <source>
        <dbReference type="Proteomes" id="UP000676565"/>
    </source>
</evidence>
<evidence type="ECO:0000256" key="1">
    <source>
        <dbReference type="SAM" id="Phobius"/>
    </source>
</evidence>
<dbReference type="EMBL" id="JAGKQQ010000001">
    <property type="protein sequence ID" value="MBP3957840.1"/>
    <property type="molecule type" value="Genomic_DNA"/>
</dbReference>
<dbReference type="Proteomes" id="UP000676565">
    <property type="component" value="Unassembled WGS sequence"/>
</dbReference>
<keyword evidence="1" id="KW-0812">Transmembrane</keyword>
<protein>
    <submittedName>
        <fullName evidence="2">Uncharacterized protein</fullName>
    </submittedName>
</protein>
<gene>
    <name evidence="2" type="ORF">J8F10_21515</name>
</gene>
<keyword evidence="1" id="KW-1133">Transmembrane helix</keyword>
<feature type="transmembrane region" description="Helical" evidence="1">
    <location>
        <begin position="142"/>
        <end position="161"/>
    </location>
</feature>
<keyword evidence="3" id="KW-1185">Reference proteome</keyword>
<keyword evidence="1" id="KW-0472">Membrane</keyword>
<feature type="transmembrane region" description="Helical" evidence="1">
    <location>
        <begin position="167"/>
        <end position="186"/>
    </location>
</feature>
<proteinExistence type="predicted"/>
<name>A0ABS5BVZ1_9BACT</name>
<evidence type="ECO:0000313" key="2">
    <source>
        <dbReference type="EMBL" id="MBP3957840.1"/>
    </source>
</evidence>
<sequence length="197" mass="19800">MTATLNGKPRKHLADQLDRLDSIIDALAEGLNGAVADACREGTRLAVKDAIVEILTNPELRALLVPQAAPVPAPPPIPAVPPEPKKPGLWTRIKARVAATRAALVGFAAKTKAAVTTKIAAVTGAVSAAGAAAGEALPVRRALTVAIGVGLVVALVCSQVPESASAAVAGIGAACTTVAVQVGAWLKRAARRLGLVT</sequence>